<accession>A0ABR7DZI9</accession>
<protein>
    <recommendedName>
        <fullName evidence="2">DUF6383 domain-containing protein</fullName>
    </recommendedName>
</protein>
<name>A0ABR7DZI9_9BACT</name>
<gene>
    <name evidence="3" type="ORF">H8S77_08030</name>
</gene>
<keyword evidence="4" id="KW-1185">Reference proteome</keyword>
<evidence type="ECO:0000313" key="3">
    <source>
        <dbReference type="EMBL" id="MBC5642833.1"/>
    </source>
</evidence>
<proteinExistence type="predicted"/>
<evidence type="ECO:0000313" key="4">
    <source>
        <dbReference type="Proteomes" id="UP000644010"/>
    </source>
</evidence>
<dbReference type="InterPro" id="IPR045963">
    <property type="entry name" value="DUF6383"/>
</dbReference>
<keyword evidence="1" id="KW-0732">Signal</keyword>
<dbReference type="Pfam" id="PF19910">
    <property type="entry name" value="DUF6383"/>
    <property type="match status" value="1"/>
</dbReference>
<comment type="caution">
    <text evidence="3">The sequence shown here is derived from an EMBL/GenBank/DDBJ whole genome shotgun (WGS) entry which is preliminary data.</text>
</comment>
<feature type="domain" description="DUF6383" evidence="2">
    <location>
        <begin position="760"/>
        <end position="834"/>
    </location>
</feature>
<feature type="chain" id="PRO_5045164357" description="DUF6383 domain-containing protein" evidence="1">
    <location>
        <begin position="23"/>
        <end position="835"/>
    </location>
</feature>
<reference evidence="3 4" key="1">
    <citation type="submission" date="2020-08" db="EMBL/GenBank/DDBJ databases">
        <title>Genome public.</title>
        <authorList>
            <person name="Liu C."/>
            <person name="Sun Q."/>
        </authorList>
    </citation>
    <scope>NUCLEOTIDE SEQUENCE [LARGE SCALE GENOMIC DNA]</scope>
    <source>
        <strain evidence="3 4">BX2</strain>
    </source>
</reference>
<evidence type="ECO:0000259" key="2">
    <source>
        <dbReference type="Pfam" id="PF19910"/>
    </source>
</evidence>
<dbReference type="RefSeq" id="WP_186958981.1">
    <property type="nucleotide sequence ID" value="NZ_JACOOI010000006.1"/>
</dbReference>
<sequence>MNKKSTLLAVALMTMGSFTMNAEEPVKLGATDDFYYLKVGDKCLSLDGNKSDSVIVKPYSEFVTENATKSVIDSALWQIVDKQTELGINTYLIRNKATLQYLAFAPGEKLVPVLNTSISGVKRWVFTDGSDLKAYYGGSTYLSLSVTEEGLSLVDNEEGSPFKVEIPSPEFVLTAKQLGAGFQTFRLKFGDTYEGNIFEGKDLLAKDVVATDKEGYVTLQVKGDESYPNGVVKYFGVDTLKTSIAGAKDAFGYKFSLDSTRTVQKPNAAWQQFKFVIDLKNDSLSMFVAETPVAAESPLVGKIAKVVVAGVDNKNILTVSLPDEKGEYQGAAPSIALTKGSHATIPGGTGVYALKSASKGVNGGKYYVSANSFMGGDTIPYKEVPRGQWYIKANGGKYSVVDRESNSALIMNQEIFEVKGQKDTYLFGNDSITVIELAADLTDKYLGSLALTEQELVDKGFLLNPISGTSGVGDMYIYTNDSILQVIAKTTENEAIFKLIPVDTNVVAGARQLGDEISVISYELRALYNPGKVAKQSDSLKFSTTDPAVSFQFISDHTRQSYALKTDGGLYVGVNLNAACLQLTKDVAYVNFSSIDAPEYASFANGHKRLVYNNNSLVMNPNTFLAETRIEGNEITKAGYEKDNFSLWVEQATELVDGKHLYYISSGMVNTNGADDNRYYLAAKDTLGGRAVFMYNDTIKTMKNSPALFAFKTVEGGGYYLENQSELSKNGKPYIGVTNGFAVMQEVPTAVFEVENAPAPVANEEIEAPTAVQIIGGVGEFSIRNAGGKRITISNILGQKIGTQMVSSDYVTVQTARGVVIVSVEGDKAYKVIVK</sequence>
<feature type="signal peptide" evidence="1">
    <location>
        <begin position="1"/>
        <end position="22"/>
    </location>
</feature>
<evidence type="ECO:0000256" key="1">
    <source>
        <dbReference type="SAM" id="SignalP"/>
    </source>
</evidence>
<dbReference type="EMBL" id="JACOOI010000006">
    <property type="protein sequence ID" value="MBC5642833.1"/>
    <property type="molecule type" value="Genomic_DNA"/>
</dbReference>
<dbReference type="Proteomes" id="UP000644010">
    <property type="component" value="Unassembled WGS sequence"/>
</dbReference>
<organism evidence="3 4">
    <name type="scientific">Parabacteroides segnis</name>
    <dbReference type="NCBI Taxonomy" id="2763058"/>
    <lineage>
        <taxon>Bacteria</taxon>
        <taxon>Pseudomonadati</taxon>
        <taxon>Bacteroidota</taxon>
        <taxon>Bacteroidia</taxon>
        <taxon>Bacteroidales</taxon>
        <taxon>Tannerellaceae</taxon>
        <taxon>Parabacteroides</taxon>
    </lineage>
</organism>